<feature type="compositionally biased region" description="Low complexity" evidence="1">
    <location>
        <begin position="212"/>
        <end position="236"/>
    </location>
</feature>
<evidence type="ECO:0000256" key="1">
    <source>
        <dbReference type="SAM" id="MobiDB-lite"/>
    </source>
</evidence>
<sequence>MVHPPGSDAIGILSVHFTGLRPVGQTATAELYAGTDRAGVPVSVAVLTGTAAADQQVRAAFLAAVGGSSYTPHAGDLPVHAADLSGARPWAAVHQRPGQPGAERLLAGLPGGSVPVPTYTSPAAVPPGAPLAIPPHGAPFAVPPFAVPAVPAPPGAGAGWPSGPGGPPTSRTSAGMSTGVKTALIAGGVAVLLVVVVGVFAVGILLRDPDGEPAAGPTPGPSSTGPAGAPGTGEPTVEPGKPSLRDVPAVTVLGPSFGAGEPTYTMAFRDWPFAFRTPGTWGCLSGRSDIPDSTGWVCVDEGNPGSRQQAKLLLRRCETTCTAAERKAMNEVWLEQPDEATVVRDRTYYLETERNSQGLYEVVASHFFADPGGGSEHWQVGVYVSSPPENRDDVLKILNDVLTQAG</sequence>
<dbReference type="Proteomes" id="UP001332243">
    <property type="component" value="Unassembled WGS sequence"/>
</dbReference>
<dbReference type="EMBL" id="JAZGQK010000023">
    <property type="protein sequence ID" value="MEE6261883.1"/>
    <property type="molecule type" value="Genomic_DNA"/>
</dbReference>
<feature type="transmembrane region" description="Helical" evidence="2">
    <location>
        <begin position="183"/>
        <end position="206"/>
    </location>
</feature>
<accession>A0ABU7RZD0</accession>
<gene>
    <name evidence="3" type="ORF">V1633_25695</name>
</gene>
<keyword evidence="4" id="KW-1185">Reference proteome</keyword>
<evidence type="ECO:0000313" key="4">
    <source>
        <dbReference type="Proteomes" id="UP001332243"/>
    </source>
</evidence>
<dbReference type="RefSeq" id="WP_331216963.1">
    <property type="nucleotide sequence ID" value="NZ_JAZGQK010000023.1"/>
</dbReference>
<feature type="region of interest" description="Disordered" evidence="1">
    <location>
        <begin position="212"/>
        <end position="245"/>
    </location>
</feature>
<reference evidence="3 4" key="1">
    <citation type="submission" date="2024-01" db="EMBL/GenBank/DDBJ databases">
        <title>Genome insights into Plantactinospora sonchi sp. nov.</title>
        <authorList>
            <person name="Wang L."/>
        </authorList>
    </citation>
    <scope>NUCLEOTIDE SEQUENCE [LARGE SCALE GENOMIC DNA]</scope>
    <source>
        <strain evidence="3 4">NEAU-QY2</strain>
    </source>
</reference>
<evidence type="ECO:0000256" key="2">
    <source>
        <dbReference type="SAM" id="Phobius"/>
    </source>
</evidence>
<keyword evidence="2" id="KW-0812">Transmembrane</keyword>
<organism evidence="3 4">
    <name type="scientific">Plantactinospora sonchi</name>
    <dbReference type="NCBI Taxonomy" id="1544735"/>
    <lineage>
        <taxon>Bacteria</taxon>
        <taxon>Bacillati</taxon>
        <taxon>Actinomycetota</taxon>
        <taxon>Actinomycetes</taxon>
        <taxon>Micromonosporales</taxon>
        <taxon>Micromonosporaceae</taxon>
        <taxon>Plantactinospora</taxon>
    </lineage>
</organism>
<protein>
    <submittedName>
        <fullName evidence="3">Uncharacterized protein</fullName>
    </submittedName>
</protein>
<feature type="region of interest" description="Disordered" evidence="1">
    <location>
        <begin position="156"/>
        <end position="175"/>
    </location>
</feature>
<keyword evidence="2" id="KW-1133">Transmembrane helix</keyword>
<comment type="caution">
    <text evidence="3">The sequence shown here is derived from an EMBL/GenBank/DDBJ whole genome shotgun (WGS) entry which is preliminary data.</text>
</comment>
<keyword evidence="2" id="KW-0472">Membrane</keyword>
<name>A0ABU7RZD0_9ACTN</name>
<evidence type="ECO:0000313" key="3">
    <source>
        <dbReference type="EMBL" id="MEE6261883.1"/>
    </source>
</evidence>
<proteinExistence type="predicted"/>